<keyword evidence="2" id="KW-1185">Reference proteome</keyword>
<accession>A0AAD6AYX1</accession>
<name>A0AAD6AYX1_9TELE</name>
<dbReference type="AlphaFoldDB" id="A0AAD6AYX1"/>
<evidence type="ECO:0000313" key="2">
    <source>
        <dbReference type="Proteomes" id="UP001219934"/>
    </source>
</evidence>
<dbReference type="PANTHER" id="PTHR45913:SF19">
    <property type="entry name" value="LOW QUALITY PROTEIN: ZINC FINGER BED DOMAIN-CONTAINING PROTEIN 5-LIKE"/>
    <property type="match status" value="1"/>
</dbReference>
<proteinExistence type="predicted"/>
<evidence type="ECO:0000313" key="1">
    <source>
        <dbReference type="EMBL" id="KAJ4932617.1"/>
    </source>
</evidence>
<dbReference type="Proteomes" id="UP001219934">
    <property type="component" value="Unassembled WGS sequence"/>
</dbReference>
<gene>
    <name evidence="1" type="ORF">JOQ06_011035</name>
</gene>
<sequence length="205" mass="23745">MPPDLKIVLDEAVRTVNFIKARPLNARLFAVLCDEMGSDHRQLLLHTEVRWLSRGKVFARLYELRDEVRMFLLDSKFELSDRFSDAPWLAKLAYLADIFEHMNGLNRSLQGKTDSALKVDFSQRCLPAFWLKAASEYPELSDKALMFLMSFPTTYLCESGFSSLVSLKTKYRNRLNIEPDLRLKLSSLEPDIQMLTYAKQHHASH</sequence>
<dbReference type="EMBL" id="JAPTMU010000014">
    <property type="protein sequence ID" value="KAJ4932617.1"/>
    <property type="molecule type" value="Genomic_DNA"/>
</dbReference>
<organism evidence="1 2">
    <name type="scientific">Pogonophryne albipinna</name>
    <dbReference type="NCBI Taxonomy" id="1090488"/>
    <lineage>
        <taxon>Eukaryota</taxon>
        <taxon>Metazoa</taxon>
        <taxon>Chordata</taxon>
        <taxon>Craniata</taxon>
        <taxon>Vertebrata</taxon>
        <taxon>Euteleostomi</taxon>
        <taxon>Actinopterygii</taxon>
        <taxon>Neopterygii</taxon>
        <taxon>Teleostei</taxon>
        <taxon>Neoteleostei</taxon>
        <taxon>Acanthomorphata</taxon>
        <taxon>Eupercaria</taxon>
        <taxon>Perciformes</taxon>
        <taxon>Notothenioidei</taxon>
        <taxon>Pogonophryne</taxon>
    </lineage>
</organism>
<protein>
    <recommendedName>
        <fullName evidence="3">Zinc finger BED domain-containing protein 5</fullName>
    </recommendedName>
</protein>
<evidence type="ECO:0008006" key="3">
    <source>
        <dbReference type="Google" id="ProtNLM"/>
    </source>
</evidence>
<reference evidence="1" key="1">
    <citation type="submission" date="2022-11" db="EMBL/GenBank/DDBJ databases">
        <title>Chromosome-level genome of Pogonophryne albipinna.</title>
        <authorList>
            <person name="Jo E."/>
        </authorList>
    </citation>
    <scope>NUCLEOTIDE SEQUENCE</scope>
    <source>
        <strain evidence="1">SGF0006</strain>
        <tissue evidence="1">Muscle</tissue>
    </source>
</reference>
<comment type="caution">
    <text evidence="1">The sequence shown here is derived from an EMBL/GenBank/DDBJ whole genome shotgun (WGS) entry which is preliminary data.</text>
</comment>
<dbReference type="PANTHER" id="PTHR45913">
    <property type="entry name" value="EPM2A-INTERACTING PROTEIN 1"/>
    <property type="match status" value="1"/>
</dbReference>